<protein>
    <submittedName>
        <fullName evidence="2">Cu-processing system permease protein</fullName>
    </submittedName>
</protein>
<dbReference type="STRING" id="999627.SAMN05216236_1509"/>
<keyword evidence="1" id="KW-0812">Transmembrane</keyword>
<feature type="transmembrane region" description="Helical" evidence="1">
    <location>
        <begin position="54"/>
        <end position="76"/>
    </location>
</feature>
<feature type="transmembrane region" description="Helical" evidence="1">
    <location>
        <begin position="106"/>
        <end position="130"/>
    </location>
</feature>
<dbReference type="PANTHER" id="PTHR43471">
    <property type="entry name" value="ABC TRANSPORTER PERMEASE"/>
    <property type="match status" value="1"/>
</dbReference>
<dbReference type="Proteomes" id="UP000182466">
    <property type="component" value="Unassembled WGS sequence"/>
</dbReference>
<organism evidence="2 3">
    <name type="scientific">Sedimentitalea nanhaiensis</name>
    <dbReference type="NCBI Taxonomy" id="999627"/>
    <lineage>
        <taxon>Bacteria</taxon>
        <taxon>Pseudomonadati</taxon>
        <taxon>Pseudomonadota</taxon>
        <taxon>Alphaproteobacteria</taxon>
        <taxon>Rhodobacterales</taxon>
        <taxon>Paracoccaceae</taxon>
        <taxon>Sedimentitalea</taxon>
    </lineage>
</organism>
<keyword evidence="1" id="KW-0472">Membrane</keyword>
<sequence>MIRRILAVAMIEATITRRNRWLLMATVIMVLFAVALTLAGSAPTGTLGVNMLTVSVASMTTLSVYLAPLLALMMAFDSIAGEAERGGLGLLLSYPVSRAEILLGKFVAHLSALAFAMIVGFGVAGGLAAVQGGVDAASLVALVRLILTSILLGAAFLALGYMLSALAGSATGAAGLSAGLWMVFVVLYDLGLLGAVVFDAGGWFTQTLFPWALAANPADAFRLWNVAASDGVAMATGLSGAASALPDWVAPTSLLLWPVLALLLARYFFERLEP</sequence>
<evidence type="ECO:0000256" key="1">
    <source>
        <dbReference type="SAM" id="Phobius"/>
    </source>
</evidence>
<reference evidence="2 3" key="1">
    <citation type="submission" date="2016-10" db="EMBL/GenBank/DDBJ databases">
        <authorList>
            <person name="de Groot N.N."/>
        </authorList>
    </citation>
    <scope>NUCLEOTIDE SEQUENCE [LARGE SCALE GENOMIC DNA]</scope>
    <source>
        <strain evidence="2 3">CGMCC 1.10959</strain>
    </source>
</reference>
<feature type="transmembrane region" description="Helical" evidence="1">
    <location>
        <begin position="136"/>
        <end position="161"/>
    </location>
</feature>
<feature type="transmembrane region" description="Helical" evidence="1">
    <location>
        <begin position="21"/>
        <end position="42"/>
    </location>
</feature>
<dbReference type="AlphaFoldDB" id="A0A1I7E8C9"/>
<accession>A0A1I7E8C9</accession>
<dbReference type="GO" id="GO:0140359">
    <property type="term" value="F:ABC-type transporter activity"/>
    <property type="evidence" value="ECO:0007669"/>
    <property type="project" value="InterPro"/>
</dbReference>
<keyword evidence="3" id="KW-1185">Reference proteome</keyword>
<dbReference type="Pfam" id="PF12679">
    <property type="entry name" value="ABC2_membrane_2"/>
    <property type="match status" value="1"/>
</dbReference>
<dbReference type="eggNOG" id="COG1277">
    <property type="taxonomic scope" value="Bacteria"/>
</dbReference>
<dbReference type="GO" id="GO:0005886">
    <property type="term" value="C:plasma membrane"/>
    <property type="evidence" value="ECO:0007669"/>
    <property type="project" value="UniProtKB-SubCell"/>
</dbReference>
<feature type="transmembrane region" description="Helical" evidence="1">
    <location>
        <begin position="248"/>
        <end position="269"/>
    </location>
</feature>
<dbReference type="EMBL" id="FPAW01000050">
    <property type="protein sequence ID" value="SFU20190.1"/>
    <property type="molecule type" value="Genomic_DNA"/>
</dbReference>
<dbReference type="PANTHER" id="PTHR43471:SF1">
    <property type="entry name" value="ABC TRANSPORTER PERMEASE PROTEIN NOSY-RELATED"/>
    <property type="match status" value="1"/>
</dbReference>
<name>A0A1I7E8C9_9RHOB</name>
<evidence type="ECO:0000313" key="2">
    <source>
        <dbReference type="EMBL" id="SFU20190.1"/>
    </source>
</evidence>
<evidence type="ECO:0000313" key="3">
    <source>
        <dbReference type="Proteomes" id="UP000182466"/>
    </source>
</evidence>
<feature type="transmembrane region" description="Helical" evidence="1">
    <location>
        <begin position="173"/>
        <end position="198"/>
    </location>
</feature>
<gene>
    <name evidence="2" type="ORF">SAMN05216236_1509</name>
</gene>
<proteinExistence type="predicted"/>
<keyword evidence="1" id="KW-1133">Transmembrane helix</keyword>